<dbReference type="SUPFAM" id="SSF51206">
    <property type="entry name" value="cAMP-binding domain-like"/>
    <property type="match status" value="2"/>
</dbReference>
<dbReference type="Gene3D" id="2.60.120.10">
    <property type="entry name" value="Jelly Rolls"/>
    <property type="match status" value="2"/>
</dbReference>
<evidence type="ECO:0000259" key="1">
    <source>
        <dbReference type="PROSITE" id="PS50042"/>
    </source>
</evidence>
<dbReference type="AlphaFoldDB" id="A0AAN8RU61"/>
<accession>A0AAN8RU61</accession>
<feature type="domain" description="Cyclic nucleotide-binding" evidence="1">
    <location>
        <begin position="104"/>
        <end position="229"/>
    </location>
</feature>
<dbReference type="PANTHER" id="PTHR23011:SF41">
    <property type="entry name" value="CYCLIC NUCLEOTIDE-BINDING DOMAIN-CONTAINING PROTEIN"/>
    <property type="match status" value="1"/>
</dbReference>
<proteinExistence type="predicted"/>
<dbReference type="InterPro" id="IPR000595">
    <property type="entry name" value="cNMP-bd_dom"/>
</dbReference>
<gene>
    <name evidence="2" type="ORF">RUM43_009091</name>
</gene>
<organism evidence="2 3">
    <name type="scientific">Polyplax serrata</name>
    <name type="common">Common mouse louse</name>
    <dbReference type="NCBI Taxonomy" id="468196"/>
    <lineage>
        <taxon>Eukaryota</taxon>
        <taxon>Metazoa</taxon>
        <taxon>Ecdysozoa</taxon>
        <taxon>Arthropoda</taxon>
        <taxon>Hexapoda</taxon>
        <taxon>Insecta</taxon>
        <taxon>Pterygota</taxon>
        <taxon>Neoptera</taxon>
        <taxon>Paraneoptera</taxon>
        <taxon>Psocodea</taxon>
        <taxon>Troctomorpha</taxon>
        <taxon>Phthiraptera</taxon>
        <taxon>Anoplura</taxon>
        <taxon>Polyplacidae</taxon>
        <taxon>Polyplax</taxon>
    </lineage>
</organism>
<dbReference type="Pfam" id="PF00027">
    <property type="entry name" value="cNMP_binding"/>
    <property type="match status" value="1"/>
</dbReference>
<dbReference type="EMBL" id="JAWJWE010000038">
    <property type="protein sequence ID" value="KAK6623239.1"/>
    <property type="molecule type" value="Genomic_DNA"/>
</dbReference>
<dbReference type="InterPro" id="IPR018490">
    <property type="entry name" value="cNMP-bd_dom_sf"/>
</dbReference>
<dbReference type="Proteomes" id="UP001372834">
    <property type="component" value="Unassembled WGS sequence"/>
</dbReference>
<name>A0AAN8RU61_POLSC</name>
<evidence type="ECO:0000313" key="2">
    <source>
        <dbReference type="EMBL" id="KAK6623239.1"/>
    </source>
</evidence>
<dbReference type="PROSITE" id="PS50042">
    <property type="entry name" value="CNMP_BINDING_3"/>
    <property type="match status" value="1"/>
</dbReference>
<sequence length="498" mass="57713">MLSESDQRKSRSELQSLIRSVNRSKRLFKIKRTPKFVFRALVRTVINNLKWLMGKSEAIEEGKVTTKSQQLTTAIKGLLRVPVDQRSQEEKETLLKVLGSRVQSFERYPEKVRERLSTSAMFAYFPPGRVLVAEGHPSIAMYFILSGQANVSKMQYDPGEKKFKSVDMTVMNAGDAFGEINILHDEPWPTTVTTITHIEVLTVLQEHFKNILEEFLGEQQKEITRCLNRFAYFKDWNHRTVVECCILARIVRFEDNIIIMGGHTGDTENSYFLVTGSCQVIYHLQLQHIPRQGYTELKVLDWSVQEDQETFPLSDTVKNIPRPRRRKIADPFVSGLIVDKTLQQIISELPLPENETEEGEKIQVQSYFFQVATLSPGACFGIGECLENKFIISSSHPTILLRIPKFFLKLHNIGNIWGRIRGFFNNTYPSPQTIFNQFQIDRKWTKSRRKYLESLIKPERPFIGLTTAEAPYYSRLTNDFENPIFHRIKKVVLKKQQK</sequence>
<protein>
    <recommendedName>
        <fullName evidence="1">Cyclic nucleotide-binding domain-containing protein</fullName>
    </recommendedName>
</protein>
<dbReference type="SMART" id="SM00100">
    <property type="entry name" value="cNMP"/>
    <property type="match status" value="1"/>
</dbReference>
<comment type="caution">
    <text evidence="2">The sequence shown here is derived from an EMBL/GenBank/DDBJ whole genome shotgun (WGS) entry which is preliminary data.</text>
</comment>
<dbReference type="PANTHER" id="PTHR23011">
    <property type="entry name" value="CYCLIC NUCLEOTIDE-BINDING DOMAIN CONTAINING PROTEIN"/>
    <property type="match status" value="1"/>
</dbReference>
<dbReference type="CDD" id="cd00038">
    <property type="entry name" value="CAP_ED"/>
    <property type="match status" value="1"/>
</dbReference>
<dbReference type="InterPro" id="IPR014710">
    <property type="entry name" value="RmlC-like_jellyroll"/>
</dbReference>
<evidence type="ECO:0000313" key="3">
    <source>
        <dbReference type="Proteomes" id="UP001372834"/>
    </source>
</evidence>
<reference evidence="2 3" key="1">
    <citation type="submission" date="2023-10" db="EMBL/GenBank/DDBJ databases">
        <title>Genomes of two closely related lineages of the louse Polyplax serrata with different host specificities.</title>
        <authorList>
            <person name="Martinu J."/>
            <person name="Tarabai H."/>
            <person name="Stefka J."/>
            <person name="Hypsa V."/>
        </authorList>
    </citation>
    <scope>NUCLEOTIDE SEQUENCE [LARGE SCALE GENOMIC DNA]</scope>
    <source>
        <strain evidence="2">HR10_N</strain>
    </source>
</reference>